<dbReference type="InterPro" id="IPR045864">
    <property type="entry name" value="aa-tRNA-synth_II/BPL/LPL"/>
</dbReference>
<protein>
    <submittedName>
        <fullName evidence="3">Biotin-(Acetyl-CoA carboxylase) ligase</fullName>
    </submittedName>
</protein>
<dbReference type="Gene3D" id="2.30.30.100">
    <property type="match status" value="1"/>
</dbReference>
<name>A0A7W6E7J7_9RHOB</name>
<accession>A0A7W6E7J7</accession>
<feature type="domain" description="DUF4444" evidence="1">
    <location>
        <begin position="194"/>
        <end position="232"/>
    </location>
</feature>
<evidence type="ECO:0000259" key="1">
    <source>
        <dbReference type="Pfam" id="PF14563"/>
    </source>
</evidence>
<evidence type="ECO:0000313" key="4">
    <source>
        <dbReference type="Proteomes" id="UP000530268"/>
    </source>
</evidence>
<dbReference type="Pfam" id="PF16917">
    <property type="entry name" value="BPL_LplA_LipB_2"/>
    <property type="match status" value="1"/>
</dbReference>
<dbReference type="EMBL" id="JACIEI010000009">
    <property type="protein sequence ID" value="MBB3994901.1"/>
    <property type="molecule type" value="Genomic_DNA"/>
</dbReference>
<organism evidence="3 4">
    <name type="scientific">Sulfitobacter undariae</name>
    <dbReference type="NCBI Taxonomy" id="1563671"/>
    <lineage>
        <taxon>Bacteria</taxon>
        <taxon>Pseudomonadati</taxon>
        <taxon>Pseudomonadota</taxon>
        <taxon>Alphaproteobacteria</taxon>
        <taxon>Rhodobacterales</taxon>
        <taxon>Roseobacteraceae</taxon>
        <taxon>Sulfitobacter</taxon>
    </lineage>
</organism>
<dbReference type="RefSeq" id="WP_184566338.1">
    <property type="nucleotide sequence ID" value="NZ_JACIEI010000009.1"/>
</dbReference>
<dbReference type="AlphaFoldDB" id="A0A7W6E7J7"/>
<comment type="caution">
    <text evidence="3">The sequence shown here is derived from an EMBL/GenBank/DDBJ whole genome shotgun (WGS) entry which is preliminary data.</text>
</comment>
<proteinExistence type="predicted"/>
<dbReference type="Gene3D" id="3.30.930.10">
    <property type="entry name" value="Bira Bifunctional Protein, Domain 2"/>
    <property type="match status" value="1"/>
</dbReference>
<keyword evidence="3" id="KW-0436">Ligase</keyword>
<feature type="domain" description="BPL/LPL catalytic" evidence="2">
    <location>
        <begin position="6"/>
        <end position="185"/>
    </location>
</feature>
<dbReference type="InterPro" id="IPR028044">
    <property type="entry name" value="DUF4444"/>
</dbReference>
<keyword evidence="4" id="KW-1185">Reference proteome</keyword>
<evidence type="ECO:0000313" key="3">
    <source>
        <dbReference type="EMBL" id="MBB3994901.1"/>
    </source>
</evidence>
<gene>
    <name evidence="3" type="ORF">GGR95_002551</name>
</gene>
<sequence>MTQPSFPPLFTSLSANGSDPFALACAQAQAVCDAGLVVYDITHAQLRAAIVFAPEVPLRDAASMLPLCGVGFQNALGALAPPEVGVHLGWGGRLYLNGGHCGALQIAASEQDPDTIPDWLVIGLTLDLWPPSDDTGLTPDDTALYAEGCGEVDPVLLLEAWVRHSLVELNSWVDDGPARLHRNWSGLAHGLDAEITVAGQTGIFIGLDESLGLLLKTPTETRLIPLTALLTEPS</sequence>
<dbReference type="Pfam" id="PF14563">
    <property type="entry name" value="DUF4444"/>
    <property type="match status" value="1"/>
</dbReference>
<dbReference type="Proteomes" id="UP000530268">
    <property type="component" value="Unassembled WGS sequence"/>
</dbReference>
<dbReference type="GO" id="GO:0016874">
    <property type="term" value="F:ligase activity"/>
    <property type="evidence" value="ECO:0007669"/>
    <property type="project" value="UniProtKB-KW"/>
</dbReference>
<reference evidence="3 4" key="1">
    <citation type="submission" date="2020-08" db="EMBL/GenBank/DDBJ databases">
        <title>Genomic Encyclopedia of Type Strains, Phase IV (KMG-IV): sequencing the most valuable type-strain genomes for metagenomic binning, comparative biology and taxonomic classification.</title>
        <authorList>
            <person name="Goeker M."/>
        </authorList>
    </citation>
    <scope>NUCLEOTIDE SEQUENCE [LARGE SCALE GENOMIC DNA]</scope>
    <source>
        <strain evidence="3 4">DSM 102234</strain>
    </source>
</reference>
<evidence type="ECO:0000259" key="2">
    <source>
        <dbReference type="Pfam" id="PF16917"/>
    </source>
</evidence>
<dbReference type="InterPro" id="IPR004143">
    <property type="entry name" value="BPL_LPL_catalytic"/>
</dbReference>